<feature type="transmembrane region" description="Helical" evidence="1">
    <location>
        <begin position="12"/>
        <end position="38"/>
    </location>
</feature>
<comment type="caution">
    <text evidence="2">The sequence shown here is derived from an EMBL/GenBank/DDBJ whole genome shotgun (WGS) entry which is preliminary data.</text>
</comment>
<gene>
    <name evidence="2" type="ORF">JCM5805K_2295</name>
</gene>
<organism evidence="2 3">
    <name type="scientific">Lactococcus lactis subsp. lactis</name>
    <name type="common">Streptococcus lactis</name>
    <dbReference type="NCBI Taxonomy" id="1360"/>
    <lineage>
        <taxon>Bacteria</taxon>
        <taxon>Bacillati</taxon>
        <taxon>Bacillota</taxon>
        <taxon>Bacilli</taxon>
        <taxon>Lactobacillales</taxon>
        <taxon>Streptococcaceae</taxon>
        <taxon>Lactococcus</taxon>
    </lineage>
</organism>
<feature type="transmembrane region" description="Helical" evidence="1">
    <location>
        <begin position="79"/>
        <end position="99"/>
    </location>
</feature>
<proteinExistence type="predicted"/>
<evidence type="ECO:0000256" key="1">
    <source>
        <dbReference type="SAM" id="Phobius"/>
    </source>
</evidence>
<evidence type="ECO:0000313" key="2">
    <source>
        <dbReference type="EMBL" id="GAM81175.1"/>
    </source>
</evidence>
<dbReference type="AlphaFoldDB" id="A0A0B8QMC0"/>
<feature type="transmembrane region" description="Helical" evidence="1">
    <location>
        <begin position="111"/>
        <end position="134"/>
    </location>
</feature>
<keyword evidence="1" id="KW-0812">Transmembrane</keyword>
<dbReference type="Proteomes" id="UP000031847">
    <property type="component" value="Unassembled WGS sequence"/>
</dbReference>
<feature type="transmembrane region" description="Helical" evidence="1">
    <location>
        <begin position="140"/>
        <end position="163"/>
    </location>
</feature>
<keyword evidence="1" id="KW-1133">Transmembrane helix</keyword>
<evidence type="ECO:0000313" key="3">
    <source>
        <dbReference type="Proteomes" id="UP000031847"/>
    </source>
</evidence>
<name>A0A0B8QMC0_LACLL</name>
<accession>A0A0B8QMC0</accession>
<sequence length="175" mass="19667">MKHLKKQRSFSTLINMLNWVASLPLWLATTFLFVVVFFRAQCTFWLGKLSYHGILKTKWGKKLEKNSETSAGILAIQKMGWPIIPLSFLTVGFQTAVQFGAGLTNWSWYKYTLAAIPGYLAWGFIYASGGLSLFRSLVQGSIGLLILFIIIILAVVIAANLVLRYIRKNGIKTDD</sequence>
<dbReference type="EMBL" id="BBSI01000035">
    <property type="protein sequence ID" value="GAM81175.1"/>
    <property type="molecule type" value="Genomic_DNA"/>
</dbReference>
<protein>
    <submittedName>
        <fullName evidence="2">Uncharacterized membrane-associated protein</fullName>
    </submittedName>
</protein>
<reference evidence="2 3" key="1">
    <citation type="submission" date="2015-01" db="EMBL/GenBank/DDBJ databases">
        <title>Lactococcus lactis subsp.lactis JCM 5805 whole genome shotgun sequence.</title>
        <authorList>
            <person name="Fujii T."/>
            <person name="Tomita Y."/>
            <person name="Ikushima S."/>
            <person name="Fujiwara D."/>
        </authorList>
    </citation>
    <scope>NUCLEOTIDE SEQUENCE [LARGE SCALE GENOMIC DNA]</scope>
    <source>
        <strain evidence="2 3">JCM 5805</strain>
    </source>
</reference>
<keyword evidence="1" id="KW-0472">Membrane</keyword>